<keyword evidence="1" id="KW-0472">Membrane</keyword>
<protein>
    <submittedName>
        <fullName evidence="2">9773_t:CDS:1</fullName>
    </submittedName>
</protein>
<dbReference type="EMBL" id="CAJVPV010004017">
    <property type="protein sequence ID" value="CAG8564793.1"/>
    <property type="molecule type" value="Genomic_DNA"/>
</dbReference>
<dbReference type="AlphaFoldDB" id="A0A9N9FWE6"/>
<reference evidence="2" key="1">
    <citation type="submission" date="2021-06" db="EMBL/GenBank/DDBJ databases">
        <authorList>
            <person name="Kallberg Y."/>
            <person name="Tangrot J."/>
            <person name="Rosling A."/>
        </authorList>
    </citation>
    <scope>NUCLEOTIDE SEQUENCE</scope>
    <source>
        <strain evidence="2">CL551</strain>
    </source>
</reference>
<dbReference type="Proteomes" id="UP000789342">
    <property type="component" value="Unassembled WGS sequence"/>
</dbReference>
<keyword evidence="1" id="KW-0812">Transmembrane</keyword>
<feature type="transmembrane region" description="Helical" evidence="1">
    <location>
        <begin position="248"/>
        <end position="267"/>
    </location>
</feature>
<accession>A0A9N9FWE6</accession>
<gene>
    <name evidence="2" type="ORF">AMORRO_LOCUS6186</name>
</gene>
<comment type="caution">
    <text evidence="2">The sequence shown here is derived from an EMBL/GenBank/DDBJ whole genome shotgun (WGS) entry which is preliminary data.</text>
</comment>
<proteinExistence type="predicted"/>
<keyword evidence="3" id="KW-1185">Reference proteome</keyword>
<evidence type="ECO:0000313" key="3">
    <source>
        <dbReference type="Proteomes" id="UP000789342"/>
    </source>
</evidence>
<name>A0A9N9FWE6_9GLOM</name>
<evidence type="ECO:0000313" key="2">
    <source>
        <dbReference type="EMBL" id="CAG8564793.1"/>
    </source>
</evidence>
<evidence type="ECO:0000256" key="1">
    <source>
        <dbReference type="SAM" id="Phobius"/>
    </source>
</evidence>
<keyword evidence="1" id="KW-1133">Transmembrane helix</keyword>
<organism evidence="2 3">
    <name type="scientific">Acaulospora morrowiae</name>
    <dbReference type="NCBI Taxonomy" id="94023"/>
    <lineage>
        <taxon>Eukaryota</taxon>
        <taxon>Fungi</taxon>
        <taxon>Fungi incertae sedis</taxon>
        <taxon>Mucoromycota</taxon>
        <taxon>Glomeromycotina</taxon>
        <taxon>Glomeromycetes</taxon>
        <taxon>Diversisporales</taxon>
        <taxon>Acaulosporaceae</taxon>
        <taxon>Acaulospora</taxon>
    </lineage>
</organism>
<sequence>MGNKIIWKENFESNNRYVVTDSNSDDGLVLDFITYLEIIEKLNERVVDFDDIEIIKEIDVCELEGSESSGSKKRDYENDNNFNLKRQKISDVINTYDDDIFENLDIINQNNQSWEKETVPLTGIDQGDQSQEEETVLLTSVDQSNQSGEKETALLIGVDQSNQSQEDKTSLSTSANWNYQPWRKNPSRNLKLNKFFRVSKGKIVKDVQFHINKIKIREMKIGLIVRSITDCKNNFVDFVDVSDVNEKVIQLIFYYVMIIVIMAIISIA</sequence>